<name>A0A0F9B6L0_9ZZZZ</name>
<comment type="caution">
    <text evidence="1">The sequence shown here is derived from an EMBL/GenBank/DDBJ whole genome shotgun (WGS) entry which is preliminary data.</text>
</comment>
<evidence type="ECO:0000313" key="1">
    <source>
        <dbReference type="EMBL" id="KKK80176.1"/>
    </source>
</evidence>
<accession>A0A0F9B6L0</accession>
<sequence>MKNKVFIIVEKSRYAPGVNDEKEFTSVDCTASSYGSGNPCDTPEEVEDAIRHCKKLIISQGDIPVVDNKIEARTLEGWCQ</sequence>
<organism evidence="1">
    <name type="scientific">marine sediment metagenome</name>
    <dbReference type="NCBI Taxonomy" id="412755"/>
    <lineage>
        <taxon>unclassified sequences</taxon>
        <taxon>metagenomes</taxon>
        <taxon>ecological metagenomes</taxon>
    </lineage>
</organism>
<gene>
    <name evidence="1" type="ORF">LCGC14_2826110</name>
</gene>
<protein>
    <submittedName>
        <fullName evidence="1">Uncharacterized protein</fullName>
    </submittedName>
</protein>
<dbReference type="AlphaFoldDB" id="A0A0F9B6L0"/>
<dbReference type="EMBL" id="LAZR01053704">
    <property type="protein sequence ID" value="KKK80176.1"/>
    <property type="molecule type" value="Genomic_DNA"/>
</dbReference>
<reference evidence="1" key="1">
    <citation type="journal article" date="2015" name="Nature">
        <title>Complex archaea that bridge the gap between prokaryotes and eukaryotes.</title>
        <authorList>
            <person name="Spang A."/>
            <person name="Saw J.H."/>
            <person name="Jorgensen S.L."/>
            <person name="Zaremba-Niedzwiedzka K."/>
            <person name="Martijn J."/>
            <person name="Lind A.E."/>
            <person name="van Eijk R."/>
            <person name="Schleper C."/>
            <person name="Guy L."/>
            <person name="Ettema T.J."/>
        </authorList>
    </citation>
    <scope>NUCLEOTIDE SEQUENCE</scope>
</reference>
<proteinExistence type="predicted"/>